<reference evidence="6 7" key="1">
    <citation type="submission" date="2017-03" db="EMBL/GenBank/DDBJ databases">
        <title>The genome sequence of Candidatus Rickettsiella viridis.</title>
        <authorList>
            <person name="Nikoh N."/>
            <person name="Tsuchida T."/>
            <person name="Yamaguchi K."/>
            <person name="Maeda T."/>
            <person name="Shigenobu S."/>
            <person name="Fukatsu T."/>
        </authorList>
    </citation>
    <scope>NUCLEOTIDE SEQUENCE [LARGE SCALE GENOMIC DNA]</scope>
    <source>
        <strain evidence="6 7">Ap-RA04</strain>
    </source>
</reference>
<keyword evidence="7" id="KW-1185">Reference proteome</keyword>
<proteinExistence type="inferred from homology"/>
<dbReference type="HAMAP" id="MF_02125">
    <property type="entry name" value="L3_methyltr_PrmB"/>
    <property type="match status" value="1"/>
</dbReference>
<dbReference type="EC" id="2.1.1.298" evidence="4"/>
<dbReference type="SUPFAM" id="SSF53335">
    <property type="entry name" value="S-adenosyl-L-methionine-dependent methyltransferases"/>
    <property type="match status" value="1"/>
</dbReference>
<comment type="similarity">
    <text evidence="4">Belongs to the protein N5-glutamine methyltransferase family. PrmB subfamily.</text>
</comment>
<dbReference type="PANTHER" id="PTHR47806">
    <property type="entry name" value="50S RIBOSOMAL PROTEIN L3 GLUTAMINE METHYLTRANSFERASE"/>
    <property type="match status" value="1"/>
</dbReference>
<keyword evidence="2 4" id="KW-0808">Transferase</keyword>
<dbReference type="RefSeq" id="WP_126323015.1">
    <property type="nucleotide sequence ID" value="NZ_AP018005.1"/>
</dbReference>
<dbReference type="Proteomes" id="UP000282483">
    <property type="component" value="Chromosome"/>
</dbReference>
<evidence type="ECO:0000313" key="7">
    <source>
        <dbReference type="Proteomes" id="UP000282483"/>
    </source>
</evidence>
<dbReference type="GO" id="GO:0005829">
    <property type="term" value="C:cytosol"/>
    <property type="evidence" value="ECO:0007669"/>
    <property type="project" value="TreeGrafter"/>
</dbReference>
<dbReference type="NCBIfam" id="TIGR03533">
    <property type="entry name" value="L3_gln_methyl"/>
    <property type="match status" value="1"/>
</dbReference>
<dbReference type="OrthoDB" id="9800643at2"/>
<dbReference type="CDD" id="cd02440">
    <property type="entry name" value="AdoMet_MTases"/>
    <property type="match status" value="1"/>
</dbReference>
<dbReference type="PANTHER" id="PTHR47806:SF1">
    <property type="entry name" value="RIBOSOMAL PROTEIN UL3 GLUTAMINE METHYLTRANSFERASE"/>
    <property type="match status" value="1"/>
</dbReference>
<comment type="function">
    <text evidence="4">Methylates ribosomal protein uL3 on a specific glutamine residue.</text>
</comment>
<sequence length="315" mass="35347">MKLVDRSSFSLTKAQLSEALAELRTLRDILRWGFTQFQRAGLFYGHGTDNAWDEIIYLALAVLKLGSVLNPEWLDAHLTTEERMQLLHTISQRINERVPTAYLVHESWFAGLPFYVDSRVLIPRSPMAELIEQQFSPWVDPEKVESILDLGTGSACIAIACAYAFPDAKIDAVDYSEEALAVASMNVARHQLDEQVNLIQSDGFDNLKGRRYDIIISNPPYVDADDFAQLPPEYRHEPAMALAAGTDGLDIVVRLLAQAKQHLQKGGVLIVEVGNSKAALIQRFPHLPFVWLAFERGDAEVFLLTQEQLADDKEI</sequence>
<evidence type="ECO:0000256" key="2">
    <source>
        <dbReference type="ARBA" id="ARBA00022679"/>
    </source>
</evidence>
<dbReference type="PIRSF" id="PIRSF037167">
    <property type="entry name" value="Mtase_YfcB_prd"/>
    <property type="match status" value="1"/>
</dbReference>
<keyword evidence="6" id="KW-0687">Ribonucleoprotein</keyword>
<dbReference type="GO" id="GO:0036009">
    <property type="term" value="F:protein-glutamine N-methyltransferase activity"/>
    <property type="evidence" value="ECO:0007669"/>
    <property type="project" value="UniProtKB-UniRule"/>
</dbReference>
<dbReference type="PROSITE" id="PS00092">
    <property type="entry name" value="N6_MTASE"/>
    <property type="match status" value="1"/>
</dbReference>
<protein>
    <recommendedName>
        <fullName evidence="4">Ribosomal protein uL3 glutamine methyltransferase</fullName>
        <shortName evidence="4">uL3 MTase</shortName>
        <ecNumber evidence="4">2.1.1.298</ecNumber>
    </recommendedName>
    <alternativeName>
        <fullName evidence="4">N5-glutamine methyltransferase PrmB</fullName>
    </alternativeName>
</protein>
<evidence type="ECO:0000256" key="3">
    <source>
        <dbReference type="ARBA" id="ARBA00022691"/>
    </source>
</evidence>
<dbReference type="InterPro" id="IPR002052">
    <property type="entry name" value="DNA_methylase_N6_adenine_CS"/>
</dbReference>
<dbReference type="Pfam" id="PF05175">
    <property type="entry name" value="MTS"/>
    <property type="match status" value="1"/>
</dbReference>
<comment type="catalytic activity">
    <reaction evidence="4">
        <text>L-glutaminyl-[ribosomal protein uL3] + S-adenosyl-L-methionine = N(5)-methyl-L-glutaminyl-[ribosomal protein uL3] + S-adenosyl-L-homocysteine + H(+)</text>
        <dbReference type="Rhea" id="RHEA:45020"/>
        <dbReference type="Rhea" id="RHEA-COMP:11063"/>
        <dbReference type="Rhea" id="RHEA-COMP:11064"/>
        <dbReference type="ChEBI" id="CHEBI:15378"/>
        <dbReference type="ChEBI" id="CHEBI:30011"/>
        <dbReference type="ChEBI" id="CHEBI:57856"/>
        <dbReference type="ChEBI" id="CHEBI:59789"/>
        <dbReference type="ChEBI" id="CHEBI:61891"/>
        <dbReference type="EC" id="2.1.1.298"/>
    </reaction>
</comment>
<name>A0A2Z5UV78_9COXI</name>
<accession>A0A2Z5UV78</accession>
<dbReference type="InterPro" id="IPR007848">
    <property type="entry name" value="Small_mtfrase_dom"/>
</dbReference>
<evidence type="ECO:0000256" key="1">
    <source>
        <dbReference type="ARBA" id="ARBA00022603"/>
    </source>
</evidence>
<dbReference type="AlphaFoldDB" id="A0A2Z5UV78"/>
<dbReference type="InterPro" id="IPR019874">
    <property type="entry name" value="RF_methyltr_PrmC"/>
</dbReference>
<keyword evidence="1 4" id="KW-0489">Methyltransferase</keyword>
<dbReference type="FunFam" id="3.40.50.150:FF:000042">
    <property type="entry name" value="50S ribosomal protein L3 glutamine methyltransferase"/>
    <property type="match status" value="1"/>
</dbReference>
<evidence type="ECO:0000313" key="6">
    <source>
        <dbReference type="EMBL" id="BBB15546.1"/>
    </source>
</evidence>
<dbReference type="InterPro" id="IPR004556">
    <property type="entry name" value="HemK-like"/>
</dbReference>
<dbReference type="InterPro" id="IPR029063">
    <property type="entry name" value="SAM-dependent_MTases_sf"/>
</dbReference>
<evidence type="ECO:0000259" key="5">
    <source>
        <dbReference type="Pfam" id="PF05175"/>
    </source>
</evidence>
<dbReference type="GO" id="GO:0005840">
    <property type="term" value="C:ribosome"/>
    <property type="evidence" value="ECO:0007669"/>
    <property type="project" value="UniProtKB-KW"/>
</dbReference>
<keyword evidence="6" id="KW-0689">Ribosomal protein</keyword>
<dbReference type="GO" id="GO:0032259">
    <property type="term" value="P:methylation"/>
    <property type="evidence" value="ECO:0007669"/>
    <property type="project" value="UniProtKB-KW"/>
</dbReference>
<keyword evidence="3 4" id="KW-0949">S-adenosyl-L-methionine</keyword>
<organism evidence="6 7">
    <name type="scientific">Candidatus Rickettsiella viridis</name>
    <dbReference type="NCBI Taxonomy" id="676208"/>
    <lineage>
        <taxon>Bacteria</taxon>
        <taxon>Pseudomonadati</taxon>
        <taxon>Pseudomonadota</taxon>
        <taxon>Gammaproteobacteria</taxon>
        <taxon>Legionellales</taxon>
        <taxon>Coxiellaceae</taxon>
        <taxon>Rickettsiella</taxon>
    </lineage>
</organism>
<feature type="domain" description="Methyltransferase small" evidence="5">
    <location>
        <begin position="143"/>
        <end position="224"/>
    </location>
</feature>
<evidence type="ECO:0000256" key="4">
    <source>
        <dbReference type="HAMAP-Rule" id="MF_02125"/>
    </source>
</evidence>
<dbReference type="NCBIfam" id="TIGR03534">
    <property type="entry name" value="RF_mod_PrmC"/>
    <property type="match status" value="1"/>
</dbReference>
<dbReference type="GO" id="GO:0003676">
    <property type="term" value="F:nucleic acid binding"/>
    <property type="evidence" value="ECO:0007669"/>
    <property type="project" value="InterPro"/>
</dbReference>
<gene>
    <name evidence="4 6" type="primary">prmB</name>
    <name evidence="6" type="ORF">RVIR1_10780</name>
</gene>
<dbReference type="NCBIfam" id="TIGR00536">
    <property type="entry name" value="hemK_fam"/>
    <property type="match status" value="1"/>
</dbReference>
<dbReference type="InterPro" id="IPR017127">
    <property type="entry name" value="Ribosome_uL3_MTase"/>
</dbReference>
<dbReference type="KEGG" id="rvi:RVIR1_10780"/>
<dbReference type="Gene3D" id="3.40.50.150">
    <property type="entry name" value="Vaccinia Virus protein VP39"/>
    <property type="match status" value="1"/>
</dbReference>
<dbReference type="EMBL" id="AP018005">
    <property type="protein sequence ID" value="BBB15546.1"/>
    <property type="molecule type" value="Genomic_DNA"/>
</dbReference>